<dbReference type="InterPro" id="IPR050834">
    <property type="entry name" value="Glycosyltransf_2"/>
</dbReference>
<keyword evidence="3 5" id="KW-0808">Transferase</keyword>
<evidence type="ECO:0000256" key="1">
    <source>
        <dbReference type="ARBA" id="ARBA00006739"/>
    </source>
</evidence>
<proteinExistence type="inferred from homology"/>
<keyword evidence="2" id="KW-0328">Glycosyltransferase</keyword>
<accession>A0A839ITD6</accession>
<comment type="caution">
    <text evidence="5">The sequence shown here is derived from an EMBL/GenBank/DDBJ whole genome shotgun (WGS) entry which is preliminary data.</text>
</comment>
<protein>
    <submittedName>
        <fullName evidence="5">Glycosyltransferase</fullName>
    </submittedName>
</protein>
<keyword evidence="6" id="KW-1185">Reference proteome</keyword>
<evidence type="ECO:0000259" key="4">
    <source>
        <dbReference type="Pfam" id="PF00535"/>
    </source>
</evidence>
<evidence type="ECO:0000313" key="5">
    <source>
        <dbReference type="EMBL" id="MBB1488211.1"/>
    </source>
</evidence>
<dbReference type="Proteomes" id="UP000565262">
    <property type="component" value="Unassembled WGS sequence"/>
</dbReference>
<dbReference type="PANTHER" id="PTHR43685:SF5">
    <property type="entry name" value="GLYCOSYLTRANSFERASE EPSE-RELATED"/>
    <property type="match status" value="1"/>
</dbReference>
<dbReference type="PANTHER" id="PTHR43685">
    <property type="entry name" value="GLYCOSYLTRANSFERASE"/>
    <property type="match status" value="1"/>
</dbReference>
<dbReference type="InterPro" id="IPR029044">
    <property type="entry name" value="Nucleotide-diphossugar_trans"/>
</dbReference>
<feature type="domain" description="Glycosyltransferase 2-like" evidence="4">
    <location>
        <begin position="64"/>
        <end position="181"/>
    </location>
</feature>
<evidence type="ECO:0000256" key="3">
    <source>
        <dbReference type="ARBA" id="ARBA00022679"/>
    </source>
</evidence>
<dbReference type="EMBL" id="JACJFM010000025">
    <property type="protein sequence ID" value="MBB1488211.1"/>
    <property type="molecule type" value="Genomic_DNA"/>
</dbReference>
<sequence length="374" mass="42818">MMQNIFLSNAFRTGKTHTSWWGSFKTGAADDAMPGQPSNDLPGNHEQVMDELPGVASAYPEVLVLMAVFNGMNWLPEQLESILKQDNVRIKLLISVDLSDDNSYDWCCEQAQNDHRISVLPYGQRYGSATANFFRLLRDADFSQSDYVAFADQDDIWYQDKLSRASELMKRHQLSGYSSDVRAFWPDGRSEKVKKSQSQQKWDYCFEAAGPGCTYVLTPELSKTIQRFLSDHQALAGSLKYHDWFCYAVARHLNMKWYIDSSITMDYRQHQSNLIGVNRGHKAFLFRMKKLLGGEALDQVELTLKALAMLGGSSTHYPGYLKPRAGFGAIRLGIESMRCRRKRKDQMLFFLFCLMLSISGRRNVTDRKQKDTEL</sequence>
<gene>
    <name evidence="5" type="ORF">H4O21_16535</name>
</gene>
<dbReference type="AlphaFoldDB" id="A0A839ITD6"/>
<dbReference type="InterPro" id="IPR001173">
    <property type="entry name" value="Glyco_trans_2-like"/>
</dbReference>
<dbReference type="Pfam" id="PF00535">
    <property type="entry name" value="Glycos_transf_2"/>
    <property type="match status" value="1"/>
</dbReference>
<reference evidence="5 6" key="1">
    <citation type="submission" date="2020-08" db="EMBL/GenBank/DDBJ databases">
        <title>Oceanospirillum sp. nov. isolated from marine sediment.</title>
        <authorList>
            <person name="Ji X."/>
        </authorList>
    </citation>
    <scope>NUCLEOTIDE SEQUENCE [LARGE SCALE GENOMIC DNA]</scope>
    <source>
        <strain evidence="5 6">D5</strain>
    </source>
</reference>
<organism evidence="5 6">
    <name type="scientific">Oceanospirillum sediminis</name>
    <dbReference type="NCBI Taxonomy" id="2760088"/>
    <lineage>
        <taxon>Bacteria</taxon>
        <taxon>Pseudomonadati</taxon>
        <taxon>Pseudomonadota</taxon>
        <taxon>Gammaproteobacteria</taxon>
        <taxon>Oceanospirillales</taxon>
        <taxon>Oceanospirillaceae</taxon>
        <taxon>Oceanospirillum</taxon>
    </lineage>
</organism>
<evidence type="ECO:0000256" key="2">
    <source>
        <dbReference type="ARBA" id="ARBA00022676"/>
    </source>
</evidence>
<dbReference type="GO" id="GO:0016757">
    <property type="term" value="F:glycosyltransferase activity"/>
    <property type="evidence" value="ECO:0007669"/>
    <property type="project" value="UniProtKB-KW"/>
</dbReference>
<comment type="similarity">
    <text evidence="1">Belongs to the glycosyltransferase 2 family.</text>
</comment>
<evidence type="ECO:0000313" key="6">
    <source>
        <dbReference type="Proteomes" id="UP000565262"/>
    </source>
</evidence>
<dbReference type="Gene3D" id="3.90.550.10">
    <property type="entry name" value="Spore Coat Polysaccharide Biosynthesis Protein SpsA, Chain A"/>
    <property type="match status" value="1"/>
</dbReference>
<dbReference type="SUPFAM" id="SSF53448">
    <property type="entry name" value="Nucleotide-diphospho-sugar transferases"/>
    <property type="match status" value="1"/>
</dbReference>
<name>A0A839ITD6_9GAMM</name>